<dbReference type="Proteomes" id="UP000321393">
    <property type="component" value="Unassembled WGS sequence"/>
</dbReference>
<accession>A0A5A7UVA1</accession>
<organism evidence="1 2">
    <name type="scientific">Cucumis melo var. makuwa</name>
    <name type="common">Oriental melon</name>
    <dbReference type="NCBI Taxonomy" id="1194695"/>
    <lineage>
        <taxon>Eukaryota</taxon>
        <taxon>Viridiplantae</taxon>
        <taxon>Streptophyta</taxon>
        <taxon>Embryophyta</taxon>
        <taxon>Tracheophyta</taxon>
        <taxon>Spermatophyta</taxon>
        <taxon>Magnoliopsida</taxon>
        <taxon>eudicotyledons</taxon>
        <taxon>Gunneridae</taxon>
        <taxon>Pentapetalae</taxon>
        <taxon>rosids</taxon>
        <taxon>fabids</taxon>
        <taxon>Cucurbitales</taxon>
        <taxon>Cucurbitaceae</taxon>
        <taxon>Benincaseae</taxon>
        <taxon>Cucumis</taxon>
    </lineage>
</organism>
<comment type="caution">
    <text evidence="1">The sequence shown here is derived from an EMBL/GenBank/DDBJ whole genome shotgun (WGS) entry which is preliminary data.</text>
</comment>
<protein>
    <recommendedName>
        <fullName evidence="3">Ty3-gypsy retrotransposon protein</fullName>
    </recommendedName>
</protein>
<dbReference type="EMBL" id="SSTE01006599">
    <property type="protein sequence ID" value="KAA0059064.1"/>
    <property type="molecule type" value="Genomic_DNA"/>
</dbReference>
<evidence type="ECO:0000313" key="2">
    <source>
        <dbReference type="Proteomes" id="UP000321393"/>
    </source>
</evidence>
<reference evidence="1 2" key="1">
    <citation type="submission" date="2019-08" db="EMBL/GenBank/DDBJ databases">
        <title>Draft genome sequences of two oriental melons (Cucumis melo L. var makuwa).</title>
        <authorList>
            <person name="Kwon S.-Y."/>
        </authorList>
    </citation>
    <scope>NUCLEOTIDE SEQUENCE [LARGE SCALE GENOMIC DNA]</scope>
    <source>
        <strain evidence="2">cv. SW 3</strain>
        <tissue evidence="1">Leaf</tissue>
    </source>
</reference>
<gene>
    <name evidence="1" type="ORF">E6C27_scaffold1186G00060</name>
</gene>
<proteinExistence type="predicted"/>
<dbReference type="AlphaFoldDB" id="A0A5A7UVA1"/>
<evidence type="ECO:0000313" key="1">
    <source>
        <dbReference type="EMBL" id="KAA0059064.1"/>
    </source>
</evidence>
<sequence length="259" mass="28327">MCNASHSRRTLPRLFAVVEARPSSELRQSLALPFDASPSPSSSLGLAVNPSNLHFVPSQRHSRHCPFVYHRRASPPLAVRRVEAKLHCRQAADGEPSTVVELRDLTLKFLGPTASSFGDSSLYSDKPTFVVSNDLKGKGFPTTGPRVEAGNVIIHRGLYGNVVASGSLCAIVCNELFTDRHRCTNVLCTVVMLMGYVANWNCMSMDLKVLRLIRASFGITRLIGVSFGNTRLICAFFEITRLIAKGTARGRPTRGKKDA</sequence>
<name>A0A5A7UVA1_CUCMM</name>
<evidence type="ECO:0008006" key="3">
    <source>
        <dbReference type="Google" id="ProtNLM"/>
    </source>
</evidence>